<evidence type="ECO:0000313" key="3">
    <source>
        <dbReference type="Proteomes" id="UP001451571"/>
    </source>
</evidence>
<feature type="transmembrane region" description="Helical" evidence="1">
    <location>
        <begin position="9"/>
        <end position="30"/>
    </location>
</feature>
<sequence>MKTLKAIKLVLMSFVLAIIIFLILCCDYLGTLLRISQSEKNINDGYVIYSIQHEDNPLDKDLESFKELHKLLIEDNGYKYFEIYKQYLEMPNQKGLFYEEGTGKLLDQCAGISCIQISEDMIDNCEIIISDGTSFISDDFIYKKNEVIPVLMGKEYSSLYCIGDIFEAEYLFDKYKFKIIGFLSDASNIRMASYNIILDKYIVMPSFSIDANVSITDGLKIHYANKTSGIIRLSETNINKFYTDIVPLLENAKTGNYSWIVTPTEIQYKDMFNISINQSRAIIIIFILLLILGEICLVYNFSYYKLVNLHLVCRQNVFYSIVLLVFTSILCIFFNLVSIIILGINLIRNNHFVYIGLLSIVIVLLNNLFYKYRNKRNGSAVPF</sequence>
<evidence type="ECO:0000313" key="2">
    <source>
        <dbReference type="EMBL" id="XAH75540.1"/>
    </source>
</evidence>
<keyword evidence="1" id="KW-0472">Membrane</keyword>
<reference evidence="2 3" key="1">
    <citation type="submission" date="2024-02" db="EMBL/GenBank/DDBJ databases">
        <title>Bacterial strain from lacustrine sediment.</title>
        <authorList>
            <person name="Petit C."/>
            <person name="Fadhlaoui K."/>
        </authorList>
    </citation>
    <scope>NUCLEOTIDE SEQUENCE [LARGE SCALE GENOMIC DNA]</scope>
    <source>
        <strain evidence="2 3">IPX-CK</strain>
    </source>
</reference>
<dbReference type="RefSeq" id="WP_342759106.1">
    <property type="nucleotide sequence ID" value="NZ_CP146256.1"/>
</dbReference>
<feature type="transmembrane region" description="Helical" evidence="1">
    <location>
        <begin position="352"/>
        <end position="370"/>
    </location>
</feature>
<name>A0ABZ3F155_9FIRM</name>
<feature type="transmembrane region" description="Helical" evidence="1">
    <location>
        <begin position="316"/>
        <end position="346"/>
    </location>
</feature>
<keyword evidence="1" id="KW-1133">Transmembrane helix</keyword>
<accession>A0ABZ3F155</accession>
<evidence type="ECO:0000256" key="1">
    <source>
        <dbReference type="SAM" id="Phobius"/>
    </source>
</evidence>
<proteinExistence type="predicted"/>
<keyword evidence="3" id="KW-1185">Reference proteome</keyword>
<dbReference type="Proteomes" id="UP001451571">
    <property type="component" value="Chromosome"/>
</dbReference>
<protein>
    <recommendedName>
        <fullName evidence="4">MacB-like protein</fullName>
    </recommendedName>
</protein>
<gene>
    <name evidence="2" type="ORF">V6984_07210</name>
</gene>
<keyword evidence="1" id="KW-0812">Transmembrane</keyword>
<dbReference type="EMBL" id="CP146256">
    <property type="protein sequence ID" value="XAH75540.1"/>
    <property type="molecule type" value="Genomic_DNA"/>
</dbReference>
<evidence type="ECO:0008006" key="4">
    <source>
        <dbReference type="Google" id="ProtNLM"/>
    </source>
</evidence>
<feature type="transmembrane region" description="Helical" evidence="1">
    <location>
        <begin position="281"/>
        <end position="304"/>
    </location>
</feature>
<organism evidence="2 3">
    <name type="scientific">Kineothrix sedimenti</name>
    <dbReference type="NCBI Taxonomy" id="3123317"/>
    <lineage>
        <taxon>Bacteria</taxon>
        <taxon>Bacillati</taxon>
        <taxon>Bacillota</taxon>
        <taxon>Clostridia</taxon>
        <taxon>Lachnospirales</taxon>
        <taxon>Lachnospiraceae</taxon>
        <taxon>Kineothrix</taxon>
    </lineage>
</organism>